<organism evidence="1">
    <name type="scientific">marine sediment metagenome</name>
    <dbReference type="NCBI Taxonomy" id="412755"/>
    <lineage>
        <taxon>unclassified sequences</taxon>
        <taxon>metagenomes</taxon>
        <taxon>ecological metagenomes</taxon>
    </lineage>
</organism>
<name>X1TCH3_9ZZZZ</name>
<dbReference type="EMBL" id="BARW01009867">
    <property type="protein sequence ID" value="GAI85300.1"/>
    <property type="molecule type" value="Genomic_DNA"/>
</dbReference>
<reference evidence="1" key="1">
    <citation type="journal article" date="2014" name="Front. Microbiol.">
        <title>High frequency of phylogenetically diverse reductive dehalogenase-homologous genes in deep subseafloor sedimentary metagenomes.</title>
        <authorList>
            <person name="Kawai M."/>
            <person name="Futagami T."/>
            <person name="Toyoda A."/>
            <person name="Takaki Y."/>
            <person name="Nishi S."/>
            <person name="Hori S."/>
            <person name="Arai W."/>
            <person name="Tsubouchi T."/>
            <person name="Morono Y."/>
            <person name="Uchiyama I."/>
            <person name="Ito T."/>
            <person name="Fujiyama A."/>
            <person name="Inagaki F."/>
            <person name="Takami H."/>
        </authorList>
    </citation>
    <scope>NUCLEOTIDE SEQUENCE</scope>
    <source>
        <strain evidence="1">Expedition CK06-06</strain>
    </source>
</reference>
<dbReference type="AlphaFoldDB" id="X1TCH3"/>
<gene>
    <name evidence="1" type="ORF">S12H4_19680</name>
</gene>
<proteinExistence type="predicted"/>
<feature type="non-terminal residue" evidence="1">
    <location>
        <position position="1"/>
    </location>
</feature>
<sequence length="131" mass="15507">RKHIWQAIYDHSTKLYDHSEKMSTRLQRAPTTSNLCYSYLIGNLDWAFVEAAGNWTAWVEFLDSEVMRNDNRIIDWIRTLQVKGPLSGGFLRLLNKTIRRRFDRIETTSLKDEELTEKLEETLEDALSKRE</sequence>
<evidence type="ECO:0000313" key="1">
    <source>
        <dbReference type="EMBL" id="GAI85300.1"/>
    </source>
</evidence>
<comment type="caution">
    <text evidence="1">The sequence shown here is derived from an EMBL/GenBank/DDBJ whole genome shotgun (WGS) entry which is preliminary data.</text>
</comment>
<accession>X1TCH3</accession>
<protein>
    <submittedName>
        <fullName evidence="1">Uncharacterized protein</fullName>
    </submittedName>
</protein>